<evidence type="ECO:0000256" key="1">
    <source>
        <dbReference type="ARBA" id="ARBA00007073"/>
    </source>
</evidence>
<dbReference type="GO" id="GO:0070525">
    <property type="term" value="P:tRNA threonylcarbamoyladenosine metabolic process"/>
    <property type="evidence" value="ECO:0007669"/>
    <property type="project" value="TreeGrafter"/>
</dbReference>
<feature type="transmembrane region" description="Helical" evidence="2">
    <location>
        <begin position="32"/>
        <end position="51"/>
    </location>
</feature>
<accession>A0A4V4H5H9</accession>
<reference evidence="3 4" key="1">
    <citation type="journal article" date="2019" name="Nat. Plants">
        <title>Genome sequencing of Musa balbisiana reveals subgenome evolution and function divergence in polyploid bananas.</title>
        <authorList>
            <person name="Yao X."/>
        </authorList>
    </citation>
    <scope>NUCLEOTIDE SEQUENCE [LARGE SCALE GENOMIC DNA]</scope>
    <source>
        <strain evidence="4">cv. DH-PKW</strain>
        <tissue evidence="3">Leaves</tissue>
    </source>
</reference>
<gene>
    <name evidence="3" type="ORF">C4D60_Mb11t13560</name>
</gene>
<organism evidence="3 4">
    <name type="scientific">Musa balbisiana</name>
    <name type="common">Banana</name>
    <dbReference type="NCBI Taxonomy" id="52838"/>
    <lineage>
        <taxon>Eukaryota</taxon>
        <taxon>Viridiplantae</taxon>
        <taxon>Streptophyta</taxon>
        <taxon>Embryophyta</taxon>
        <taxon>Tracheophyta</taxon>
        <taxon>Spermatophyta</taxon>
        <taxon>Magnoliopsida</taxon>
        <taxon>Liliopsida</taxon>
        <taxon>Zingiberales</taxon>
        <taxon>Musaceae</taxon>
        <taxon>Musa</taxon>
    </lineage>
</organism>
<comment type="caution">
    <text evidence="3">The sequence shown here is derived from an EMBL/GenBank/DDBJ whole genome shotgun (WGS) entry which is preliminary data.</text>
</comment>
<keyword evidence="4" id="KW-1185">Reference proteome</keyword>
<dbReference type="PANTHER" id="PTHR31283">
    <property type="entry name" value="EKC/KEOPS COMPLEX SUBUNIT PCC1 FAMILY MEMBER"/>
    <property type="match status" value="1"/>
</dbReference>
<keyword evidence="2" id="KW-1133">Transmembrane helix</keyword>
<evidence type="ECO:0000313" key="3">
    <source>
        <dbReference type="EMBL" id="THU56086.1"/>
    </source>
</evidence>
<dbReference type="Gene3D" id="3.30.310.50">
    <property type="entry name" value="Alpha-D-phosphohexomutase, C-terminal domain"/>
    <property type="match status" value="1"/>
</dbReference>
<dbReference type="Pfam" id="PF09341">
    <property type="entry name" value="Pcc1"/>
    <property type="match status" value="1"/>
</dbReference>
<dbReference type="EMBL" id="PYDT01000007">
    <property type="protein sequence ID" value="THU56086.1"/>
    <property type="molecule type" value="Genomic_DNA"/>
</dbReference>
<dbReference type="PANTHER" id="PTHR31283:SF5">
    <property type="entry name" value="EKC_KEOPS COMPLEX SUBUNIT LAGE3"/>
    <property type="match status" value="1"/>
</dbReference>
<dbReference type="AlphaFoldDB" id="A0A4V4H5H9"/>
<sequence length="121" mass="13684">MDPMVCDTGANADFGSLSSSRWEFRWNFMNKIVTFGGCMLIGSFFCLPSMLQPDKVKRQMSILDGKLLVHFEAVEARFLRASFSAFVYLSILTTPIIEENSQQNNIPMTIVMAISSIKICW</sequence>
<keyword evidence="2" id="KW-0472">Membrane</keyword>
<dbReference type="InterPro" id="IPR015419">
    <property type="entry name" value="CTAG/Pcc1"/>
</dbReference>
<name>A0A4V4H5H9_MUSBA</name>
<protein>
    <submittedName>
        <fullName evidence="3">Uncharacterized protein</fullName>
    </submittedName>
</protein>
<dbReference type="GO" id="GO:0000408">
    <property type="term" value="C:EKC/KEOPS complex"/>
    <property type="evidence" value="ECO:0007669"/>
    <property type="project" value="TreeGrafter"/>
</dbReference>
<proteinExistence type="inferred from homology"/>
<dbReference type="Proteomes" id="UP000317650">
    <property type="component" value="Chromosome 11"/>
</dbReference>
<evidence type="ECO:0000313" key="4">
    <source>
        <dbReference type="Proteomes" id="UP000317650"/>
    </source>
</evidence>
<comment type="similarity">
    <text evidence="1">Belongs to the CTAG/PCC1 family.</text>
</comment>
<keyword evidence="2" id="KW-0812">Transmembrane</keyword>
<evidence type="ECO:0000256" key="2">
    <source>
        <dbReference type="SAM" id="Phobius"/>
    </source>
</evidence>